<evidence type="ECO:0000256" key="1">
    <source>
        <dbReference type="SAM" id="SignalP"/>
    </source>
</evidence>
<dbReference type="Proteomes" id="UP001420932">
    <property type="component" value="Unassembled WGS sequence"/>
</dbReference>
<gene>
    <name evidence="2" type="ORF">Syun_004618</name>
</gene>
<sequence length="77" mass="8916">MRRRRPPPIRSLRLMALRAALAEPTTEPPLLCLPPPLRDHRIFRPDCSLFGENVAAPSLVPYENEQRKNRPHLMQLP</sequence>
<comment type="caution">
    <text evidence="2">The sequence shown here is derived from an EMBL/GenBank/DDBJ whole genome shotgun (WGS) entry which is preliminary data.</text>
</comment>
<evidence type="ECO:0008006" key="4">
    <source>
        <dbReference type="Google" id="ProtNLM"/>
    </source>
</evidence>
<feature type="signal peptide" evidence="1">
    <location>
        <begin position="1"/>
        <end position="22"/>
    </location>
</feature>
<name>A0AAP0L3L8_9MAGN</name>
<feature type="chain" id="PRO_5042827067" description="Secreted protein" evidence="1">
    <location>
        <begin position="23"/>
        <end position="77"/>
    </location>
</feature>
<reference evidence="2 3" key="1">
    <citation type="submission" date="2024-01" db="EMBL/GenBank/DDBJ databases">
        <title>Genome assemblies of Stephania.</title>
        <authorList>
            <person name="Yang L."/>
        </authorList>
    </citation>
    <scope>NUCLEOTIDE SEQUENCE [LARGE SCALE GENOMIC DNA]</scope>
    <source>
        <strain evidence="2">YNDBR</strain>
        <tissue evidence="2">Leaf</tissue>
    </source>
</reference>
<dbReference type="AlphaFoldDB" id="A0AAP0L3L8"/>
<accession>A0AAP0L3L8</accession>
<organism evidence="2 3">
    <name type="scientific">Stephania yunnanensis</name>
    <dbReference type="NCBI Taxonomy" id="152371"/>
    <lineage>
        <taxon>Eukaryota</taxon>
        <taxon>Viridiplantae</taxon>
        <taxon>Streptophyta</taxon>
        <taxon>Embryophyta</taxon>
        <taxon>Tracheophyta</taxon>
        <taxon>Spermatophyta</taxon>
        <taxon>Magnoliopsida</taxon>
        <taxon>Ranunculales</taxon>
        <taxon>Menispermaceae</taxon>
        <taxon>Menispermoideae</taxon>
        <taxon>Cissampelideae</taxon>
        <taxon>Stephania</taxon>
    </lineage>
</organism>
<evidence type="ECO:0000313" key="3">
    <source>
        <dbReference type="Proteomes" id="UP001420932"/>
    </source>
</evidence>
<keyword evidence="3" id="KW-1185">Reference proteome</keyword>
<proteinExistence type="predicted"/>
<evidence type="ECO:0000313" key="2">
    <source>
        <dbReference type="EMBL" id="KAK9163716.1"/>
    </source>
</evidence>
<protein>
    <recommendedName>
        <fullName evidence="4">Secreted protein</fullName>
    </recommendedName>
</protein>
<keyword evidence="1" id="KW-0732">Signal</keyword>
<dbReference type="EMBL" id="JBBNAF010000002">
    <property type="protein sequence ID" value="KAK9163716.1"/>
    <property type="molecule type" value="Genomic_DNA"/>
</dbReference>